<dbReference type="GO" id="GO:0070552">
    <property type="term" value="C:BRISC complex"/>
    <property type="evidence" value="ECO:0007669"/>
    <property type="project" value="InterPro"/>
</dbReference>
<name>A0A7I8KRG7_SPIIN</name>
<dbReference type="EMBL" id="LR746270">
    <property type="protein sequence ID" value="CAA7399654.1"/>
    <property type="molecule type" value="Genomic_DNA"/>
</dbReference>
<evidence type="ECO:0000256" key="14">
    <source>
        <dbReference type="ARBA" id="ARBA00023306"/>
    </source>
</evidence>
<evidence type="ECO:0000256" key="9">
    <source>
        <dbReference type="ARBA" id="ARBA00022776"/>
    </source>
</evidence>
<keyword evidence="14" id="KW-0131">Cell cycle</keyword>
<evidence type="ECO:0000313" key="19">
    <source>
        <dbReference type="Proteomes" id="UP000663760"/>
    </source>
</evidence>
<keyword evidence="10" id="KW-0833">Ubl conjugation pathway</keyword>
<protein>
    <recommendedName>
        <fullName evidence="3">BRISC and BRCA1-A complex member 2</fullName>
    </recommendedName>
    <alternativeName>
        <fullName evidence="16">BRCA1-A complex subunit BRE</fullName>
    </alternativeName>
    <alternativeName>
        <fullName evidence="17">BRCA1/BRCA2-containing complex subunit 45</fullName>
    </alternativeName>
</protein>
<keyword evidence="7" id="KW-0677">Repeat</keyword>
<keyword evidence="4" id="KW-0963">Cytoplasm</keyword>
<evidence type="ECO:0000256" key="10">
    <source>
        <dbReference type="ARBA" id="ARBA00022786"/>
    </source>
</evidence>
<comment type="similarity">
    <text evidence="15">Belongs to the BABAM2 family.</text>
</comment>
<evidence type="ECO:0000256" key="13">
    <source>
        <dbReference type="ARBA" id="ARBA00023242"/>
    </source>
</evidence>
<evidence type="ECO:0000256" key="15">
    <source>
        <dbReference type="ARBA" id="ARBA00025766"/>
    </source>
</evidence>
<dbReference type="PANTHER" id="PTHR15189">
    <property type="entry name" value="BRISC AND BRCA1-A COMPLEX MEMBER 2"/>
    <property type="match status" value="1"/>
</dbReference>
<keyword evidence="9" id="KW-0498">Mitosis</keyword>
<evidence type="ECO:0000256" key="5">
    <source>
        <dbReference type="ARBA" id="ARBA00022618"/>
    </source>
</evidence>
<evidence type="ECO:0000256" key="12">
    <source>
        <dbReference type="ARBA" id="ARBA00023204"/>
    </source>
</evidence>
<keyword evidence="8" id="KW-0227">DNA damage</keyword>
<dbReference type="Pfam" id="PF06113">
    <property type="entry name" value="BRE"/>
    <property type="match status" value="1"/>
</dbReference>
<dbReference type="OrthoDB" id="538811at2759"/>
<keyword evidence="13" id="KW-0539">Nucleus</keyword>
<evidence type="ECO:0000313" key="18">
    <source>
        <dbReference type="EMBL" id="CAA7399654.1"/>
    </source>
</evidence>
<dbReference type="Proteomes" id="UP000663760">
    <property type="component" value="Chromosome 7"/>
</dbReference>
<dbReference type="GO" id="GO:0005737">
    <property type="term" value="C:cytoplasm"/>
    <property type="evidence" value="ECO:0007669"/>
    <property type="project" value="UniProtKB-SubCell"/>
</dbReference>
<evidence type="ECO:0000256" key="11">
    <source>
        <dbReference type="ARBA" id="ARBA00022853"/>
    </source>
</evidence>
<dbReference type="InterPro" id="IPR010358">
    <property type="entry name" value="BRE"/>
</dbReference>
<dbReference type="PANTHER" id="PTHR15189:SF7">
    <property type="entry name" value="BRISC AND BRCA1-A COMPLEX MEMBER 2"/>
    <property type="match status" value="1"/>
</dbReference>
<evidence type="ECO:0000256" key="3">
    <source>
        <dbReference type="ARBA" id="ARBA00019438"/>
    </source>
</evidence>
<dbReference type="GO" id="GO:0051301">
    <property type="term" value="P:cell division"/>
    <property type="evidence" value="ECO:0007669"/>
    <property type="project" value="UniProtKB-KW"/>
</dbReference>
<evidence type="ECO:0000256" key="16">
    <source>
        <dbReference type="ARBA" id="ARBA00032491"/>
    </source>
</evidence>
<evidence type="ECO:0000256" key="1">
    <source>
        <dbReference type="ARBA" id="ARBA00004123"/>
    </source>
</evidence>
<evidence type="ECO:0000256" key="7">
    <source>
        <dbReference type="ARBA" id="ARBA00022737"/>
    </source>
</evidence>
<keyword evidence="5" id="KW-0132">Cell division</keyword>
<evidence type="ECO:0000256" key="6">
    <source>
        <dbReference type="ARBA" id="ARBA00022703"/>
    </source>
</evidence>
<dbReference type="GO" id="GO:0006325">
    <property type="term" value="P:chromatin organization"/>
    <property type="evidence" value="ECO:0007669"/>
    <property type="project" value="UniProtKB-KW"/>
</dbReference>
<sequence>MSGAFESLPPLIAAQLNYLLAHSSLPVKVEQIWSGCKNAQYSDRFTLLVPFCLDHIKWEIIYNAYYPSAAPDVVFPSEDEDFHPLPFLEDDEGGEARADKSSLCNWDGKDPSRLLALIHEMRYLYIHHQRRRVGELDDPRLKFEINTVLSREGIEVCRISGTERTEGVKFAVPLLDMDLNKLVPGCPWRKQQKIHLQAVFPVTRKHLSAPSPPQIKLVSSPDLKMLFTVDDVKLPPWLNGMCMAEYLPNLEEKLQEQILEAVKAVGARRQFIEALATIFGRPLEADPVFCRTATVLCVSGAFIFLVHFCIPTQFPKHQPILTLESSLHVDLQGRPIKSLPMMEYPWSPRWETGHMVERIFEFLVEECLSFKSYCIEASSRQQ</sequence>
<keyword evidence="19" id="KW-1185">Reference proteome</keyword>
<gene>
    <name evidence="18" type="ORF">SI8410_07010324</name>
</gene>
<proteinExistence type="inferred from homology"/>
<keyword evidence="12" id="KW-0234">DNA repair</keyword>
<evidence type="ECO:0000256" key="17">
    <source>
        <dbReference type="ARBA" id="ARBA00032630"/>
    </source>
</evidence>
<evidence type="ECO:0000256" key="2">
    <source>
        <dbReference type="ARBA" id="ARBA00004496"/>
    </source>
</evidence>
<keyword evidence="6" id="KW-0053">Apoptosis</keyword>
<organism evidence="18 19">
    <name type="scientific">Spirodela intermedia</name>
    <name type="common">Intermediate duckweed</name>
    <dbReference type="NCBI Taxonomy" id="51605"/>
    <lineage>
        <taxon>Eukaryota</taxon>
        <taxon>Viridiplantae</taxon>
        <taxon>Streptophyta</taxon>
        <taxon>Embryophyta</taxon>
        <taxon>Tracheophyta</taxon>
        <taxon>Spermatophyta</taxon>
        <taxon>Magnoliopsida</taxon>
        <taxon>Liliopsida</taxon>
        <taxon>Araceae</taxon>
        <taxon>Lemnoideae</taxon>
        <taxon>Spirodela</taxon>
    </lineage>
</organism>
<accession>A0A7I8KRG7</accession>
<comment type="subcellular location">
    <subcellularLocation>
        <location evidence="2">Cytoplasm</location>
    </subcellularLocation>
    <subcellularLocation>
        <location evidence="1">Nucleus</location>
    </subcellularLocation>
</comment>
<evidence type="ECO:0000256" key="8">
    <source>
        <dbReference type="ARBA" id="ARBA00022763"/>
    </source>
</evidence>
<keyword evidence="11" id="KW-0156">Chromatin regulator</keyword>
<reference evidence="18" key="1">
    <citation type="submission" date="2020-02" db="EMBL/GenBank/DDBJ databases">
        <authorList>
            <person name="Scholz U."/>
            <person name="Mascher M."/>
            <person name="Fiebig A."/>
        </authorList>
    </citation>
    <scope>NUCLEOTIDE SEQUENCE</scope>
</reference>
<dbReference type="AlphaFoldDB" id="A0A7I8KRG7"/>
<dbReference type="GO" id="GO:0006302">
    <property type="term" value="P:double-strand break repair"/>
    <property type="evidence" value="ECO:0007669"/>
    <property type="project" value="TreeGrafter"/>
</dbReference>
<evidence type="ECO:0000256" key="4">
    <source>
        <dbReference type="ARBA" id="ARBA00022490"/>
    </source>
</evidence>